<dbReference type="VEuPathDB" id="TrichDB:TVAG_104350"/>
<reference evidence="1" key="2">
    <citation type="journal article" date="2007" name="Science">
        <title>Draft genome sequence of the sexually transmitted pathogen Trichomonas vaginalis.</title>
        <authorList>
            <person name="Carlton J.M."/>
            <person name="Hirt R.P."/>
            <person name="Silva J.C."/>
            <person name="Delcher A.L."/>
            <person name="Schatz M."/>
            <person name="Zhao Q."/>
            <person name="Wortman J.R."/>
            <person name="Bidwell S.L."/>
            <person name="Alsmark U.C.M."/>
            <person name="Besteiro S."/>
            <person name="Sicheritz-Ponten T."/>
            <person name="Noel C.J."/>
            <person name="Dacks J.B."/>
            <person name="Foster P.G."/>
            <person name="Simillion C."/>
            <person name="Van de Peer Y."/>
            <person name="Miranda-Saavedra D."/>
            <person name="Barton G.J."/>
            <person name="Westrop G.D."/>
            <person name="Mueller S."/>
            <person name="Dessi D."/>
            <person name="Fiori P.L."/>
            <person name="Ren Q."/>
            <person name="Paulsen I."/>
            <person name="Zhang H."/>
            <person name="Bastida-Corcuera F.D."/>
            <person name="Simoes-Barbosa A."/>
            <person name="Brown M.T."/>
            <person name="Hayes R.D."/>
            <person name="Mukherjee M."/>
            <person name="Okumura C.Y."/>
            <person name="Schneider R."/>
            <person name="Smith A.J."/>
            <person name="Vanacova S."/>
            <person name="Villalvazo M."/>
            <person name="Haas B.J."/>
            <person name="Pertea M."/>
            <person name="Feldblyum T.V."/>
            <person name="Utterback T.R."/>
            <person name="Shu C.L."/>
            <person name="Osoegawa K."/>
            <person name="de Jong P.J."/>
            <person name="Hrdy I."/>
            <person name="Horvathova L."/>
            <person name="Zubacova Z."/>
            <person name="Dolezal P."/>
            <person name="Malik S.B."/>
            <person name="Logsdon J.M. Jr."/>
            <person name="Henze K."/>
            <person name="Gupta A."/>
            <person name="Wang C.C."/>
            <person name="Dunne R.L."/>
            <person name="Upcroft J.A."/>
            <person name="Upcroft P."/>
            <person name="White O."/>
            <person name="Salzberg S.L."/>
            <person name="Tang P."/>
            <person name="Chiu C.-H."/>
            <person name="Lee Y.-S."/>
            <person name="Embley T.M."/>
            <person name="Coombs G.H."/>
            <person name="Mottram J.C."/>
            <person name="Tachezy J."/>
            <person name="Fraser-Liggett C.M."/>
            <person name="Johnson P.J."/>
        </authorList>
    </citation>
    <scope>NUCLEOTIDE SEQUENCE [LARGE SCALE GENOMIC DNA]</scope>
    <source>
        <strain evidence="1">G3</strain>
    </source>
</reference>
<dbReference type="EMBL" id="DS117020">
    <property type="protein sequence ID" value="EAX82054.1"/>
    <property type="molecule type" value="Genomic_DNA"/>
</dbReference>
<dbReference type="VEuPathDB" id="TrichDB:TVAGG3_0112800"/>
<sequence length="265" mass="31113">MSKYHWHRPSRKLIDLEWLKESVKQINEGKKLKDVCKKARFNNGSYREISKTMFKKLVNEHNLELKPKRGRKPIEINLVVAQAYANLKDLMANVGINQIIQKIRTDFININHNPGEFEKNQSEIQKNGELNFQSGSWLDQIDRTTLVQVVHEIEGTPIEINPIRESLQTATYITKTIESPSYLMGRKIHKAIIAGTPSQNEKIEEKYTPRDYLAAKCHKIWHADIHYWRKRIGKYLFAIIDDRSRKIIDYNLFSQKNSMSNFICM</sequence>
<evidence type="ECO:0000313" key="2">
    <source>
        <dbReference type="Proteomes" id="UP000001542"/>
    </source>
</evidence>
<name>A2GLB4_TRIV3</name>
<dbReference type="KEGG" id="tva:4739681"/>
<keyword evidence="2" id="KW-1185">Reference proteome</keyword>
<reference evidence="1" key="1">
    <citation type="submission" date="2006-10" db="EMBL/GenBank/DDBJ databases">
        <authorList>
            <person name="Amadeo P."/>
            <person name="Zhao Q."/>
            <person name="Wortman J."/>
            <person name="Fraser-Liggett C."/>
            <person name="Carlton J."/>
        </authorList>
    </citation>
    <scope>NUCLEOTIDE SEQUENCE</scope>
    <source>
        <strain evidence="1">G3</strain>
    </source>
</reference>
<gene>
    <name evidence="1" type="ORF">TVAG_104350</name>
</gene>
<dbReference type="Proteomes" id="UP000001542">
    <property type="component" value="Unassembled WGS sequence"/>
</dbReference>
<accession>A2GLB4</accession>
<organism evidence="1 2">
    <name type="scientific">Trichomonas vaginalis (strain ATCC PRA-98 / G3)</name>
    <dbReference type="NCBI Taxonomy" id="412133"/>
    <lineage>
        <taxon>Eukaryota</taxon>
        <taxon>Metamonada</taxon>
        <taxon>Parabasalia</taxon>
        <taxon>Trichomonadida</taxon>
        <taxon>Trichomonadidae</taxon>
        <taxon>Trichomonas</taxon>
    </lineage>
</organism>
<dbReference type="InParanoid" id="A2GLB4"/>
<proteinExistence type="predicted"/>
<dbReference type="AlphaFoldDB" id="A2GLB4"/>
<evidence type="ECO:0000313" key="1">
    <source>
        <dbReference type="EMBL" id="EAX82054.1"/>
    </source>
</evidence>
<protein>
    <submittedName>
        <fullName evidence="1">Uncharacterized protein</fullName>
    </submittedName>
</protein>
<dbReference type="RefSeq" id="XP_001294984.1">
    <property type="nucleotide sequence ID" value="XM_001294983.1"/>
</dbReference>